<organism evidence="1">
    <name type="scientific">Lepeophtheirus salmonis</name>
    <name type="common">Salmon louse</name>
    <name type="synonym">Caligus salmonis</name>
    <dbReference type="NCBI Taxonomy" id="72036"/>
    <lineage>
        <taxon>Eukaryota</taxon>
        <taxon>Metazoa</taxon>
        <taxon>Ecdysozoa</taxon>
        <taxon>Arthropoda</taxon>
        <taxon>Crustacea</taxon>
        <taxon>Multicrustacea</taxon>
        <taxon>Hexanauplia</taxon>
        <taxon>Copepoda</taxon>
        <taxon>Siphonostomatoida</taxon>
        <taxon>Caligidae</taxon>
        <taxon>Lepeophtheirus</taxon>
    </lineage>
</organism>
<dbReference type="EMBL" id="HACA01008454">
    <property type="protein sequence ID" value="CDW25815.1"/>
    <property type="molecule type" value="Transcribed_RNA"/>
</dbReference>
<protein>
    <submittedName>
        <fullName evidence="1">Uncharacterized protein</fullName>
    </submittedName>
</protein>
<evidence type="ECO:0000313" key="1">
    <source>
        <dbReference type="EMBL" id="CDW25815.1"/>
    </source>
</evidence>
<accession>A0A0K2TJ24</accession>
<name>A0A0K2TJ24_LEPSM</name>
<proteinExistence type="predicted"/>
<reference evidence="1" key="1">
    <citation type="submission" date="2014-05" db="EMBL/GenBank/DDBJ databases">
        <authorList>
            <person name="Chronopoulou M."/>
        </authorList>
    </citation>
    <scope>NUCLEOTIDE SEQUENCE</scope>
    <source>
        <tissue evidence="1">Whole organism</tissue>
    </source>
</reference>
<dbReference type="AlphaFoldDB" id="A0A0K2TJ24"/>
<sequence>MGASGENLESPAKKNKQNDSYLSMWRYVKDLVKTSCVRPHQQLLSTAPKTDWVKRGRNC</sequence>